<accession>A0A017HQP4</accession>
<keyword evidence="2" id="KW-1185">Reference proteome</keyword>
<organism evidence="1 2">
    <name type="scientific">Rubellimicrobium mesophilum DSM 19309</name>
    <dbReference type="NCBI Taxonomy" id="442562"/>
    <lineage>
        <taxon>Bacteria</taxon>
        <taxon>Pseudomonadati</taxon>
        <taxon>Pseudomonadota</taxon>
        <taxon>Alphaproteobacteria</taxon>
        <taxon>Rhodobacterales</taxon>
        <taxon>Roseobacteraceae</taxon>
        <taxon>Rubellimicrobium</taxon>
    </lineage>
</organism>
<protein>
    <submittedName>
        <fullName evidence="1">Uncharacterized protein</fullName>
    </submittedName>
</protein>
<proteinExistence type="predicted"/>
<name>A0A017HQP4_9RHOB</name>
<dbReference type="InterPro" id="IPR009057">
    <property type="entry name" value="Homeodomain-like_sf"/>
</dbReference>
<evidence type="ECO:0000313" key="1">
    <source>
        <dbReference type="EMBL" id="EYD76044.1"/>
    </source>
</evidence>
<dbReference type="HOGENOM" id="CLU_1304125_0_0_5"/>
<dbReference type="STRING" id="442562.Rumeso_02473"/>
<comment type="caution">
    <text evidence="1">The sequence shown here is derived from an EMBL/GenBank/DDBJ whole genome shotgun (WGS) entry which is preliminary data.</text>
</comment>
<dbReference type="EMBL" id="AOSK01000062">
    <property type="protein sequence ID" value="EYD76044.1"/>
    <property type="molecule type" value="Genomic_DNA"/>
</dbReference>
<dbReference type="AlphaFoldDB" id="A0A017HQP4"/>
<gene>
    <name evidence="1" type="ORF">Rumeso_02473</name>
</gene>
<sequence length="211" mass="22856">MGAQIQAAITTVERSSFARLVQRLTELATRILVAAELPSGSEQAYVVRPDGTWAVLDEAVDLNAEQDSVLLPLDQALLHLGHAPDSPEGYAARVLRILSVAQEQLRAGSMDEAMASAFAAGELVTEAAMKGMFEVDFLTGERVREGGRQGHRRAHGSEEDKAARRANYIRAFDLAVMHGFGRMEAYRSVAKVFGVSPVTVRRAIAQRGDHG</sequence>
<evidence type="ECO:0000313" key="2">
    <source>
        <dbReference type="Proteomes" id="UP000019666"/>
    </source>
</evidence>
<reference evidence="1 2" key="1">
    <citation type="submission" date="2013-02" db="EMBL/GenBank/DDBJ databases">
        <authorList>
            <person name="Fiebig A."/>
            <person name="Goeker M."/>
            <person name="Klenk H.-P.P."/>
        </authorList>
    </citation>
    <scope>NUCLEOTIDE SEQUENCE [LARGE SCALE GENOMIC DNA]</scope>
    <source>
        <strain evidence="1 2">DSM 19309</strain>
    </source>
</reference>
<dbReference type="SUPFAM" id="SSF46689">
    <property type="entry name" value="Homeodomain-like"/>
    <property type="match status" value="1"/>
</dbReference>
<dbReference type="Proteomes" id="UP000019666">
    <property type="component" value="Unassembled WGS sequence"/>
</dbReference>